<keyword evidence="1" id="KW-0732">Signal</keyword>
<comment type="caution">
    <text evidence="2">The sequence shown here is derived from an EMBL/GenBank/DDBJ whole genome shotgun (WGS) entry which is preliminary data.</text>
</comment>
<organism evidence="2 3">
    <name type="scientific">Lasiosphaeris hirsuta</name>
    <dbReference type="NCBI Taxonomy" id="260670"/>
    <lineage>
        <taxon>Eukaryota</taxon>
        <taxon>Fungi</taxon>
        <taxon>Dikarya</taxon>
        <taxon>Ascomycota</taxon>
        <taxon>Pezizomycotina</taxon>
        <taxon>Sordariomycetes</taxon>
        <taxon>Sordariomycetidae</taxon>
        <taxon>Sordariales</taxon>
        <taxon>Lasiosphaeriaceae</taxon>
        <taxon>Lasiosphaeris</taxon>
    </lineage>
</organism>
<dbReference type="EMBL" id="JAUKUA010000006">
    <property type="protein sequence ID" value="KAK0707947.1"/>
    <property type="molecule type" value="Genomic_DNA"/>
</dbReference>
<evidence type="ECO:0008006" key="4">
    <source>
        <dbReference type="Google" id="ProtNLM"/>
    </source>
</evidence>
<keyword evidence="3" id="KW-1185">Reference proteome</keyword>
<name>A0AA40DP35_9PEZI</name>
<protein>
    <recommendedName>
        <fullName evidence="4">SnoaL-like domain-containing protein</fullName>
    </recommendedName>
</protein>
<proteinExistence type="predicted"/>
<dbReference type="Proteomes" id="UP001172102">
    <property type="component" value="Unassembled WGS sequence"/>
</dbReference>
<evidence type="ECO:0000313" key="2">
    <source>
        <dbReference type="EMBL" id="KAK0707947.1"/>
    </source>
</evidence>
<sequence>MHVTTILTTLAVLIPVFAIPTGNPDDTTRQILARQALAAPPPCVRSTPPPTADELKARFDKFVIAFVGPAGKKNITEAFEYIAADYINHNPAAKNGAGSAWGILSPIWQGMSHTYIRSSIKGDMSWVNYGTSQFGEIVDRFRWEGGCIAEHWDVGESYPASK</sequence>
<accession>A0AA40DP35</accession>
<evidence type="ECO:0000313" key="3">
    <source>
        <dbReference type="Proteomes" id="UP001172102"/>
    </source>
</evidence>
<dbReference type="InterPro" id="IPR032710">
    <property type="entry name" value="NTF2-like_dom_sf"/>
</dbReference>
<feature type="signal peptide" evidence="1">
    <location>
        <begin position="1"/>
        <end position="18"/>
    </location>
</feature>
<feature type="chain" id="PRO_5041304390" description="SnoaL-like domain-containing protein" evidence="1">
    <location>
        <begin position="19"/>
        <end position="162"/>
    </location>
</feature>
<dbReference type="AlphaFoldDB" id="A0AA40DP35"/>
<evidence type="ECO:0000256" key="1">
    <source>
        <dbReference type="SAM" id="SignalP"/>
    </source>
</evidence>
<dbReference type="SUPFAM" id="SSF54427">
    <property type="entry name" value="NTF2-like"/>
    <property type="match status" value="1"/>
</dbReference>
<gene>
    <name evidence="2" type="ORF">B0H67DRAFT_325167</name>
</gene>
<dbReference type="Gene3D" id="3.10.450.50">
    <property type="match status" value="1"/>
</dbReference>
<reference evidence="2" key="1">
    <citation type="submission" date="2023-06" db="EMBL/GenBank/DDBJ databases">
        <title>Genome-scale phylogeny and comparative genomics of the fungal order Sordariales.</title>
        <authorList>
            <consortium name="Lawrence Berkeley National Laboratory"/>
            <person name="Hensen N."/>
            <person name="Bonometti L."/>
            <person name="Westerberg I."/>
            <person name="Brannstrom I.O."/>
            <person name="Guillou S."/>
            <person name="Cros-Aarteil S."/>
            <person name="Calhoun S."/>
            <person name="Haridas S."/>
            <person name="Kuo A."/>
            <person name="Mondo S."/>
            <person name="Pangilinan J."/>
            <person name="Riley R."/>
            <person name="Labutti K."/>
            <person name="Andreopoulos B."/>
            <person name="Lipzen A."/>
            <person name="Chen C."/>
            <person name="Yanf M."/>
            <person name="Daum C."/>
            <person name="Ng V."/>
            <person name="Clum A."/>
            <person name="Steindorff A."/>
            <person name="Ohm R."/>
            <person name="Martin F."/>
            <person name="Silar P."/>
            <person name="Natvig D."/>
            <person name="Lalanne C."/>
            <person name="Gautier V."/>
            <person name="Ament-Velasquez S.L."/>
            <person name="Kruys A."/>
            <person name="Hutchinson M.I."/>
            <person name="Powell A.J."/>
            <person name="Barry K."/>
            <person name="Miller A.N."/>
            <person name="Grigoriev I.V."/>
            <person name="Debuchy R."/>
            <person name="Gladieux P."/>
            <person name="Thoren M.H."/>
            <person name="Johannesson H."/>
        </authorList>
    </citation>
    <scope>NUCLEOTIDE SEQUENCE</scope>
    <source>
        <strain evidence="2">SMH4607-1</strain>
    </source>
</reference>